<gene>
    <name evidence="1" type="ORF">A9Q93_09480</name>
</gene>
<evidence type="ECO:0000313" key="1">
    <source>
        <dbReference type="EMBL" id="OUS13342.1"/>
    </source>
</evidence>
<reference evidence="2" key="1">
    <citation type="journal article" date="2017" name="Proc. Natl. Acad. Sci. U.S.A.">
        <title>Simulation of Deepwater Horizon oil plume reveals substrate specialization within a complex community of hydrocarbon-degraders.</title>
        <authorList>
            <person name="Hu P."/>
            <person name="Dubinsky E.A."/>
            <person name="Probst A.J."/>
            <person name="Wang J."/>
            <person name="Sieber C.M.K."/>
            <person name="Tom L.M."/>
            <person name="Gardinali P."/>
            <person name="Banfield J.F."/>
            <person name="Atlas R.M."/>
            <person name="Andersen G.L."/>
        </authorList>
    </citation>
    <scope>NUCLEOTIDE SEQUENCE [LARGE SCALE GENOMIC DNA]</scope>
</reference>
<proteinExistence type="predicted"/>
<dbReference type="RefSeq" id="WP_303687178.1">
    <property type="nucleotide sequence ID" value="NZ_CAJXYO010000095.1"/>
</dbReference>
<dbReference type="Proteomes" id="UP000196102">
    <property type="component" value="Unassembled WGS sequence"/>
</dbReference>
<name>A0A1Z8ASL2_9FLAO</name>
<comment type="caution">
    <text evidence="1">The sequence shown here is derived from an EMBL/GenBank/DDBJ whole genome shotgun (WGS) entry which is preliminary data.</text>
</comment>
<evidence type="ECO:0008006" key="3">
    <source>
        <dbReference type="Google" id="ProtNLM"/>
    </source>
</evidence>
<dbReference type="AlphaFoldDB" id="A0A1Z8ASL2"/>
<evidence type="ECO:0000313" key="2">
    <source>
        <dbReference type="Proteomes" id="UP000196102"/>
    </source>
</evidence>
<protein>
    <recommendedName>
        <fullName evidence="3">Toxin-antitoxin system, antitoxin component, ribbon-helix-helix domain protein</fullName>
    </recommendedName>
</protein>
<organism evidence="1 2">
    <name type="scientific">Nonlabens dokdonensis</name>
    <dbReference type="NCBI Taxonomy" id="328515"/>
    <lineage>
        <taxon>Bacteria</taxon>
        <taxon>Pseudomonadati</taxon>
        <taxon>Bacteroidota</taxon>
        <taxon>Flavobacteriia</taxon>
        <taxon>Flavobacteriales</taxon>
        <taxon>Flavobacteriaceae</taxon>
        <taxon>Nonlabens</taxon>
    </lineage>
</organism>
<accession>A0A1Z8ASL2</accession>
<dbReference type="EMBL" id="MAAX01000146">
    <property type="protein sequence ID" value="OUS13342.1"/>
    <property type="molecule type" value="Genomic_DNA"/>
</dbReference>
<sequence>MSGDKKRKELNLDRDTIAILSIQAEKEGRNLKNYMEDILKDKANCSELNDEYKLMIDKKLQNHKIGELDYISEEEFRKQTSR</sequence>